<dbReference type="PANTHER" id="PTHR43732:SF1">
    <property type="entry name" value="RIBOSE 5-PHOSPHATE ISOMERASE"/>
    <property type="match status" value="1"/>
</dbReference>
<dbReference type="Pfam" id="PF02502">
    <property type="entry name" value="LacAB_rpiB"/>
    <property type="match status" value="1"/>
</dbReference>
<dbReference type="EMBL" id="CAADRN010000276">
    <property type="protein sequence ID" value="VFU16958.1"/>
    <property type="molecule type" value="Genomic_DNA"/>
</dbReference>
<organism evidence="3">
    <name type="scientific">anaerobic digester metagenome</name>
    <dbReference type="NCBI Taxonomy" id="1263854"/>
    <lineage>
        <taxon>unclassified sequences</taxon>
        <taxon>metagenomes</taxon>
        <taxon>ecological metagenomes</taxon>
    </lineage>
</organism>
<dbReference type="InterPro" id="IPR051812">
    <property type="entry name" value="SPI_LacAB/RpiB"/>
</dbReference>
<sequence>MRFVVEHCKLCFTYMFISNDYYLERMPCMKIAVAGDHGGFRLKQEVVALLEKSGIEYQDFGTFSEDPVDYPDLALLVAEAVKKGDFDRGILCCGTGIGVAITANKVPGIRAAQCHDTFSARAAREHNNANVLTMGQRVIGPGLAGDIVAAWLQAEFQGGRHDCRVAKICAIEKKYNCSSR</sequence>
<dbReference type="GO" id="GO:0004751">
    <property type="term" value="F:ribose-5-phosphate isomerase activity"/>
    <property type="evidence" value="ECO:0007669"/>
    <property type="project" value="UniProtKB-EC"/>
</dbReference>
<accession>A0A485M5B2</accession>
<keyword evidence="2 3" id="KW-0413">Isomerase</keyword>
<dbReference type="InterPro" id="IPR004785">
    <property type="entry name" value="RpiB"/>
</dbReference>
<dbReference type="InterPro" id="IPR036569">
    <property type="entry name" value="RpiB_LacA_LacB_sf"/>
</dbReference>
<protein>
    <submittedName>
        <fullName evidence="3">D-ribose 5-phosphate epimerase (Promiscuous)</fullName>
        <ecNumber evidence="3">5.3.1.6</ecNumber>
    </submittedName>
</protein>
<dbReference type="NCBIfam" id="NF004051">
    <property type="entry name" value="PRK05571.1"/>
    <property type="match status" value="1"/>
</dbReference>
<comment type="similarity">
    <text evidence="1">Belongs to the LacAB/RpiB family.</text>
</comment>
<evidence type="ECO:0000256" key="2">
    <source>
        <dbReference type="ARBA" id="ARBA00023235"/>
    </source>
</evidence>
<name>A0A485M5B2_9ZZZZ</name>
<dbReference type="NCBIfam" id="TIGR01120">
    <property type="entry name" value="rpiB"/>
    <property type="match status" value="1"/>
</dbReference>
<dbReference type="Gene3D" id="3.40.1400.10">
    <property type="entry name" value="Sugar-phosphate isomerase, RpiB/LacA/LacB"/>
    <property type="match status" value="1"/>
</dbReference>
<proteinExistence type="inferred from homology"/>
<dbReference type="GO" id="GO:0005975">
    <property type="term" value="P:carbohydrate metabolic process"/>
    <property type="evidence" value="ECO:0007669"/>
    <property type="project" value="InterPro"/>
</dbReference>
<reference evidence="3" key="1">
    <citation type="submission" date="2019-03" db="EMBL/GenBank/DDBJ databases">
        <authorList>
            <person name="Hao L."/>
        </authorList>
    </citation>
    <scope>NUCLEOTIDE SEQUENCE</scope>
</reference>
<gene>
    <name evidence="3" type="primary">rpiB</name>
    <name evidence="3" type="ORF">SCFA_3470002</name>
</gene>
<dbReference type="PIRSF" id="PIRSF005384">
    <property type="entry name" value="RpiB_LacA_B"/>
    <property type="match status" value="1"/>
</dbReference>
<dbReference type="AlphaFoldDB" id="A0A485M5B2"/>
<evidence type="ECO:0000256" key="1">
    <source>
        <dbReference type="ARBA" id="ARBA00008754"/>
    </source>
</evidence>
<dbReference type="InterPro" id="IPR003500">
    <property type="entry name" value="RpiB_LacA_LacB"/>
</dbReference>
<dbReference type="PANTHER" id="PTHR43732">
    <property type="entry name" value="RIBOSE 5-PHOSPHATE ISOMERASE-RELATED"/>
    <property type="match status" value="1"/>
</dbReference>
<dbReference type="EC" id="5.3.1.6" evidence="3"/>
<dbReference type="SUPFAM" id="SSF89623">
    <property type="entry name" value="Ribose/Galactose isomerase RpiB/AlsB"/>
    <property type="match status" value="1"/>
</dbReference>
<evidence type="ECO:0000313" key="3">
    <source>
        <dbReference type="EMBL" id="VFU16958.1"/>
    </source>
</evidence>
<dbReference type="NCBIfam" id="TIGR00689">
    <property type="entry name" value="rpiB_lacA_lacB"/>
    <property type="match status" value="1"/>
</dbReference>